<keyword evidence="2" id="KW-1185">Reference proteome</keyword>
<proteinExistence type="predicted"/>
<evidence type="ECO:0008006" key="3">
    <source>
        <dbReference type="Google" id="ProtNLM"/>
    </source>
</evidence>
<evidence type="ECO:0000313" key="2">
    <source>
        <dbReference type="Proteomes" id="UP001320544"/>
    </source>
</evidence>
<dbReference type="InterPro" id="IPR000944">
    <property type="entry name" value="Tscrpt_reg_Rrf2"/>
</dbReference>
<gene>
    <name evidence="1" type="ORF">CE91St30_01270</name>
</gene>
<dbReference type="PROSITE" id="PS01332">
    <property type="entry name" value="HTH_RRF2_1"/>
    <property type="match status" value="1"/>
</dbReference>
<dbReference type="PANTHER" id="PTHR33221:SF15">
    <property type="entry name" value="HTH-TYPE TRANSCRIPTIONAL REGULATOR YWGB-RELATED"/>
    <property type="match status" value="1"/>
</dbReference>
<dbReference type="Proteomes" id="UP001320544">
    <property type="component" value="Chromosome"/>
</dbReference>
<protein>
    <recommendedName>
        <fullName evidence="3">BadM/Rrf2 family transcriptional regulator</fullName>
    </recommendedName>
</protein>
<dbReference type="PANTHER" id="PTHR33221">
    <property type="entry name" value="WINGED HELIX-TURN-HELIX TRANSCRIPTIONAL REGULATOR, RRF2 FAMILY"/>
    <property type="match status" value="1"/>
</dbReference>
<reference evidence="1 2" key="1">
    <citation type="submission" date="2022-01" db="EMBL/GenBank/DDBJ databases">
        <title>Novel bile acid biosynthetic pathways are enriched in the microbiome of centenarians.</title>
        <authorList>
            <person name="Sato Y."/>
            <person name="Atarashi K."/>
            <person name="Plichta R.D."/>
            <person name="Arai Y."/>
            <person name="Sasajima S."/>
            <person name="Kearney M.S."/>
            <person name="Suda W."/>
            <person name="Takeshita K."/>
            <person name="Sasaki T."/>
            <person name="Okamoto S."/>
            <person name="Skelly N.A."/>
            <person name="Okamura Y."/>
            <person name="Vlamakis H."/>
            <person name="Li Y."/>
            <person name="Tanoue T."/>
            <person name="Takei H."/>
            <person name="Nittono H."/>
            <person name="Narushima S."/>
            <person name="Irie J."/>
            <person name="Itoh H."/>
            <person name="Moriya K."/>
            <person name="Sugiura Y."/>
            <person name="Suematsu M."/>
            <person name="Moritoki N."/>
            <person name="Shibata S."/>
            <person name="Littman R.D."/>
            <person name="Fischbach A.M."/>
            <person name="Uwamino Y."/>
            <person name="Inoue T."/>
            <person name="Honda A."/>
            <person name="Hattori M."/>
            <person name="Murai T."/>
            <person name="Xavier J.R."/>
            <person name="Hirose N."/>
            <person name="Honda K."/>
        </authorList>
    </citation>
    <scope>NUCLEOTIDE SEQUENCE [LARGE SCALE GENOMIC DNA]</scope>
    <source>
        <strain evidence="1 2">CE91-St30</strain>
    </source>
</reference>
<dbReference type="PROSITE" id="PS51197">
    <property type="entry name" value="HTH_RRF2_2"/>
    <property type="match status" value="1"/>
</dbReference>
<evidence type="ECO:0000313" key="1">
    <source>
        <dbReference type="EMBL" id="BDE94794.1"/>
    </source>
</evidence>
<accession>A0ABN6MB39</accession>
<dbReference type="InterPro" id="IPR030489">
    <property type="entry name" value="TR_Rrf2-type_CS"/>
</dbReference>
<organism evidence="1 2">
    <name type="scientific">Raoultibacter timonensis</name>
    <dbReference type="NCBI Taxonomy" id="1907662"/>
    <lineage>
        <taxon>Bacteria</taxon>
        <taxon>Bacillati</taxon>
        <taxon>Actinomycetota</taxon>
        <taxon>Coriobacteriia</taxon>
        <taxon>Eggerthellales</taxon>
        <taxon>Eggerthellaceae</taxon>
        <taxon>Raoultibacter</taxon>
    </lineage>
</organism>
<dbReference type="InterPro" id="IPR036390">
    <property type="entry name" value="WH_DNA-bd_sf"/>
</dbReference>
<name>A0ABN6MB39_9ACTN</name>
<dbReference type="InterPro" id="IPR036388">
    <property type="entry name" value="WH-like_DNA-bd_sf"/>
</dbReference>
<sequence>MQLKASTDYGIRTILYLAAEKDVRSSKEIAREMSIPRDYLIQLAQLLRNAGLIEAKPGKHGGYALARDASDITLLEVIAAMEDAIKVEECSGDQNTCDRDPADCNQFYPEEDSSGKSENSEKACKVRRSYALIQESFNAYLNSLTVDLLLDCAREAHCSVEYLSKKLSEESKRLSAMVA</sequence>
<dbReference type="SUPFAM" id="SSF46785">
    <property type="entry name" value="Winged helix' DNA-binding domain"/>
    <property type="match status" value="1"/>
</dbReference>
<dbReference type="Pfam" id="PF02082">
    <property type="entry name" value="Rrf2"/>
    <property type="match status" value="1"/>
</dbReference>
<dbReference type="EMBL" id="AP025564">
    <property type="protein sequence ID" value="BDE94794.1"/>
    <property type="molecule type" value="Genomic_DNA"/>
</dbReference>
<dbReference type="Gene3D" id="1.10.10.10">
    <property type="entry name" value="Winged helix-like DNA-binding domain superfamily/Winged helix DNA-binding domain"/>
    <property type="match status" value="1"/>
</dbReference>
<dbReference type="NCBIfam" id="TIGR00738">
    <property type="entry name" value="rrf2_super"/>
    <property type="match status" value="1"/>
</dbReference>
<dbReference type="RefSeq" id="WP_102379402.1">
    <property type="nucleotide sequence ID" value="NZ_AP025564.1"/>
</dbReference>